<organism evidence="1 2">
    <name type="scientific">Stephania cephalantha</name>
    <dbReference type="NCBI Taxonomy" id="152367"/>
    <lineage>
        <taxon>Eukaryota</taxon>
        <taxon>Viridiplantae</taxon>
        <taxon>Streptophyta</taxon>
        <taxon>Embryophyta</taxon>
        <taxon>Tracheophyta</taxon>
        <taxon>Spermatophyta</taxon>
        <taxon>Magnoliopsida</taxon>
        <taxon>Ranunculales</taxon>
        <taxon>Menispermaceae</taxon>
        <taxon>Menispermoideae</taxon>
        <taxon>Cissampelideae</taxon>
        <taxon>Stephania</taxon>
    </lineage>
</organism>
<reference evidence="1 2" key="1">
    <citation type="submission" date="2024-01" db="EMBL/GenBank/DDBJ databases">
        <title>Genome assemblies of Stephania.</title>
        <authorList>
            <person name="Yang L."/>
        </authorList>
    </citation>
    <scope>NUCLEOTIDE SEQUENCE [LARGE SCALE GENOMIC DNA]</scope>
    <source>
        <strain evidence="1">JXDWG</strain>
        <tissue evidence="1">Leaf</tissue>
    </source>
</reference>
<protein>
    <submittedName>
        <fullName evidence="1">Uncharacterized protein</fullName>
    </submittedName>
</protein>
<name>A0AAP0Q3M1_9MAGN</name>
<keyword evidence="2" id="KW-1185">Reference proteome</keyword>
<sequence>MSVVLRPEQGETRFMDIKRTQEGIYLAFTQLAKRTLRIYRGFDIYTSKRGNPANYCCQD</sequence>
<dbReference type="EMBL" id="JBBNAG010000001">
    <property type="protein sequence ID" value="KAK9166522.1"/>
    <property type="molecule type" value="Genomic_DNA"/>
</dbReference>
<comment type="caution">
    <text evidence="1">The sequence shown here is derived from an EMBL/GenBank/DDBJ whole genome shotgun (WGS) entry which is preliminary data.</text>
</comment>
<evidence type="ECO:0000313" key="1">
    <source>
        <dbReference type="EMBL" id="KAK9166522.1"/>
    </source>
</evidence>
<dbReference type="Proteomes" id="UP001419268">
    <property type="component" value="Unassembled WGS sequence"/>
</dbReference>
<accession>A0AAP0Q3M1</accession>
<evidence type="ECO:0000313" key="2">
    <source>
        <dbReference type="Proteomes" id="UP001419268"/>
    </source>
</evidence>
<proteinExistence type="predicted"/>
<gene>
    <name evidence="1" type="ORF">Scep_001713</name>
</gene>
<dbReference type="AlphaFoldDB" id="A0AAP0Q3M1"/>